<evidence type="ECO:0000313" key="10">
    <source>
        <dbReference type="EMBL" id="CAH1970392.1"/>
    </source>
</evidence>
<reference evidence="10" key="1">
    <citation type="submission" date="2022-03" db="EMBL/GenBank/DDBJ databases">
        <authorList>
            <person name="Sayadi A."/>
        </authorList>
    </citation>
    <scope>NUCLEOTIDE SEQUENCE</scope>
</reference>
<evidence type="ECO:0000256" key="7">
    <source>
        <dbReference type="ARBA" id="ARBA00023180"/>
    </source>
</evidence>
<keyword evidence="11" id="KW-1185">Reference proteome</keyword>
<evidence type="ECO:0000256" key="4">
    <source>
        <dbReference type="ARBA" id="ARBA00022729"/>
    </source>
</evidence>
<sequence length="157" mass="18106">MHMLLLTFSVVLPYCDAIRCYECYIVPTHPYKFNANASVNVCDKFDYSQKFVTECVNSTFCRKTIYKGSVEVPLLRVERGCANQDYYGLRYENQVYYDYHSIVRDAYNSGCSTSDTYGVKSVQVENCYCDTDFCNQSSSINGNVLVVMLIVLYFIIF</sequence>
<evidence type="ECO:0000256" key="5">
    <source>
        <dbReference type="ARBA" id="ARBA00022989"/>
    </source>
</evidence>
<comment type="caution">
    <text evidence="10">The sequence shown here is derived from an EMBL/GenBank/DDBJ whole genome shotgun (WGS) entry which is preliminary data.</text>
</comment>
<dbReference type="GO" id="GO:0098552">
    <property type="term" value="C:side of membrane"/>
    <property type="evidence" value="ECO:0007669"/>
    <property type="project" value="UniProtKB-KW"/>
</dbReference>
<protein>
    <recommendedName>
        <fullName evidence="12">Protein sleepless</fullName>
    </recommendedName>
</protein>
<dbReference type="InterPro" id="IPR031424">
    <property type="entry name" value="QVR-like"/>
</dbReference>
<accession>A0A9P0KB90</accession>
<keyword evidence="4 9" id="KW-0732">Signal</keyword>
<evidence type="ECO:0000256" key="3">
    <source>
        <dbReference type="ARBA" id="ARBA00022692"/>
    </source>
</evidence>
<dbReference type="Proteomes" id="UP001152888">
    <property type="component" value="Unassembled WGS sequence"/>
</dbReference>
<dbReference type="PANTHER" id="PTHR33562:SF2">
    <property type="entry name" value="PROTEIN QUIVER"/>
    <property type="match status" value="1"/>
</dbReference>
<dbReference type="Pfam" id="PF17064">
    <property type="entry name" value="QVR"/>
    <property type="match status" value="1"/>
</dbReference>
<keyword evidence="8" id="KW-0449">Lipoprotein</keyword>
<dbReference type="EMBL" id="CAKOFQ010006774">
    <property type="protein sequence ID" value="CAH1970392.1"/>
    <property type="molecule type" value="Genomic_DNA"/>
</dbReference>
<feature type="signal peptide" evidence="9">
    <location>
        <begin position="1"/>
        <end position="17"/>
    </location>
</feature>
<dbReference type="OrthoDB" id="6329445at2759"/>
<organism evidence="10 11">
    <name type="scientific">Acanthoscelides obtectus</name>
    <name type="common">Bean weevil</name>
    <name type="synonym">Bruchus obtectus</name>
    <dbReference type="NCBI Taxonomy" id="200917"/>
    <lineage>
        <taxon>Eukaryota</taxon>
        <taxon>Metazoa</taxon>
        <taxon>Ecdysozoa</taxon>
        <taxon>Arthropoda</taxon>
        <taxon>Hexapoda</taxon>
        <taxon>Insecta</taxon>
        <taxon>Pterygota</taxon>
        <taxon>Neoptera</taxon>
        <taxon>Endopterygota</taxon>
        <taxon>Coleoptera</taxon>
        <taxon>Polyphaga</taxon>
        <taxon>Cucujiformia</taxon>
        <taxon>Chrysomeloidea</taxon>
        <taxon>Chrysomelidae</taxon>
        <taxon>Bruchinae</taxon>
        <taxon>Bruchini</taxon>
        <taxon>Acanthoscelides</taxon>
    </lineage>
</organism>
<evidence type="ECO:0008006" key="12">
    <source>
        <dbReference type="Google" id="ProtNLM"/>
    </source>
</evidence>
<comment type="subcellular location">
    <subcellularLocation>
        <location evidence="1">Membrane</location>
        <topology evidence="1">Lipid-anchor</topology>
        <topology evidence="1">GPI-anchor</topology>
    </subcellularLocation>
</comment>
<name>A0A9P0KB90_ACAOB</name>
<dbReference type="PANTHER" id="PTHR33562">
    <property type="entry name" value="ATILLA, ISOFORM B-RELATED-RELATED"/>
    <property type="match status" value="1"/>
</dbReference>
<proteinExistence type="predicted"/>
<keyword evidence="5" id="KW-1133">Transmembrane helix</keyword>
<keyword evidence="2" id="KW-0336">GPI-anchor</keyword>
<keyword evidence="7" id="KW-0325">Glycoprotein</keyword>
<evidence type="ECO:0000256" key="1">
    <source>
        <dbReference type="ARBA" id="ARBA00004589"/>
    </source>
</evidence>
<keyword evidence="3" id="KW-0812">Transmembrane</keyword>
<dbReference type="GO" id="GO:0030431">
    <property type="term" value="P:sleep"/>
    <property type="evidence" value="ECO:0007669"/>
    <property type="project" value="InterPro"/>
</dbReference>
<dbReference type="AlphaFoldDB" id="A0A9P0KB90"/>
<feature type="chain" id="PRO_5040136528" description="Protein sleepless" evidence="9">
    <location>
        <begin position="18"/>
        <end position="157"/>
    </location>
</feature>
<evidence type="ECO:0000313" key="11">
    <source>
        <dbReference type="Proteomes" id="UP001152888"/>
    </source>
</evidence>
<evidence type="ECO:0000256" key="8">
    <source>
        <dbReference type="ARBA" id="ARBA00023288"/>
    </source>
</evidence>
<dbReference type="GO" id="GO:0032222">
    <property type="term" value="P:regulation of synaptic transmission, cholinergic"/>
    <property type="evidence" value="ECO:0007669"/>
    <property type="project" value="InterPro"/>
</dbReference>
<evidence type="ECO:0000256" key="9">
    <source>
        <dbReference type="SAM" id="SignalP"/>
    </source>
</evidence>
<evidence type="ECO:0000256" key="6">
    <source>
        <dbReference type="ARBA" id="ARBA00023136"/>
    </source>
</evidence>
<evidence type="ECO:0000256" key="2">
    <source>
        <dbReference type="ARBA" id="ARBA00022622"/>
    </source>
</evidence>
<gene>
    <name evidence="10" type="ORF">ACAOBT_LOCUS8902</name>
</gene>
<dbReference type="InterPro" id="IPR050975">
    <property type="entry name" value="Sleep_regulator"/>
</dbReference>
<keyword evidence="6" id="KW-0472">Membrane</keyword>